<evidence type="ECO:0000256" key="3">
    <source>
        <dbReference type="ARBA" id="ARBA00013036"/>
    </source>
</evidence>
<dbReference type="SUPFAM" id="SSF103263">
    <property type="entry name" value="Chorismate synthase, AroC"/>
    <property type="match status" value="1"/>
</dbReference>
<evidence type="ECO:0000256" key="7">
    <source>
        <dbReference type="SAM" id="MobiDB-lite"/>
    </source>
</evidence>
<evidence type="ECO:0000256" key="4">
    <source>
        <dbReference type="ARBA" id="ARBA00022605"/>
    </source>
</evidence>
<dbReference type="InterPro" id="IPR020541">
    <property type="entry name" value="Chorismate_synthase_CS"/>
</dbReference>
<reference evidence="8 9" key="1">
    <citation type="journal article" date="2020" name="Fungal Divers.">
        <title>Resolving the Mortierellaceae phylogeny through synthesis of multi-gene phylogenetics and phylogenomics.</title>
        <authorList>
            <person name="Vandepol N."/>
            <person name="Liber J."/>
            <person name="Desiro A."/>
            <person name="Na H."/>
            <person name="Kennedy M."/>
            <person name="Barry K."/>
            <person name="Grigoriev I.V."/>
            <person name="Miller A.N."/>
            <person name="O'Donnell K."/>
            <person name="Stajich J.E."/>
            <person name="Bonito G."/>
        </authorList>
    </citation>
    <scope>NUCLEOTIDE SEQUENCE [LARGE SCALE GENOMIC DNA]</scope>
    <source>
        <strain evidence="8 9">AD045</strain>
    </source>
</reference>
<evidence type="ECO:0000256" key="2">
    <source>
        <dbReference type="ARBA" id="ARBA00008014"/>
    </source>
</evidence>
<dbReference type="InterPro" id="IPR035904">
    <property type="entry name" value="Chorismate_synth_AroC_sf"/>
</dbReference>
<sequence length="82" mass="8842">MSTFGTHFRVTTFGESHCKGVGCIIDGCPPGLALTEDDIQPQLTRRRPGQSNLTTPRDEKDRVTILSGTEFGHTLGTPIGLT</sequence>
<dbReference type="Proteomes" id="UP001194696">
    <property type="component" value="Unassembled WGS sequence"/>
</dbReference>
<evidence type="ECO:0000313" key="8">
    <source>
        <dbReference type="EMBL" id="KAG0273186.1"/>
    </source>
</evidence>
<gene>
    <name evidence="8" type="primary">ARO2</name>
    <name evidence="8" type="ORF">BGZ96_004982</name>
</gene>
<keyword evidence="5" id="KW-0057">Aromatic amino acid biosynthesis</keyword>
<dbReference type="EMBL" id="JAAAIM010002304">
    <property type="protein sequence ID" value="KAG0273186.1"/>
    <property type="molecule type" value="Genomic_DNA"/>
</dbReference>
<comment type="caution">
    <text evidence="8">The sequence shown here is derived from an EMBL/GenBank/DDBJ whole genome shotgun (WGS) entry which is preliminary data.</text>
</comment>
<dbReference type="PANTHER" id="PTHR21085">
    <property type="entry name" value="CHORISMATE SYNTHASE"/>
    <property type="match status" value="1"/>
</dbReference>
<keyword evidence="6" id="KW-0456">Lyase</keyword>
<organism evidence="8 9">
    <name type="scientific">Linnemannia gamsii</name>
    <dbReference type="NCBI Taxonomy" id="64522"/>
    <lineage>
        <taxon>Eukaryota</taxon>
        <taxon>Fungi</taxon>
        <taxon>Fungi incertae sedis</taxon>
        <taxon>Mucoromycota</taxon>
        <taxon>Mortierellomycotina</taxon>
        <taxon>Mortierellomycetes</taxon>
        <taxon>Mortierellales</taxon>
        <taxon>Mortierellaceae</taxon>
        <taxon>Linnemannia</taxon>
    </lineage>
</organism>
<dbReference type="PROSITE" id="PS00787">
    <property type="entry name" value="CHORISMATE_SYNTHASE_1"/>
    <property type="match status" value="1"/>
</dbReference>
<comment type="similarity">
    <text evidence="2">Belongs to the chorismate synthase family.</text>
</comment>
<name>A0ABQ7JHM4_9FUNG</name>
<feature type="non-terminal residue" evidence="8">
    <location>
        <position position="82"/>
    </location>
</feature>
<keyword evidence="4" id="KW-0028">Amino-acid biosynthesis</keyword>
<protein>
    <recommendedName>
        <fullName evidence="3">chorismate synthase</fullName>
        <ecNumber evidence="3">4.2.3.5</ecNumber>
    </recommendedName>
</protein>
<dbReference type="Gene3D" id="3.60.150.10">
    <property type="entry name" value="Chorismate synthase AroC"/>
    <property type="match status" value="1"/>
</dbReference>
<evidence type="ECO:0000256" key="6">
    <source>
        <dbReference type="ARBA" id="ARBA00023239"/>
    </source>
</evidence>
<evidence type="ECO:0000256" key="1">
    <source>
        <dbReference type="ARBA" id="ARBA00005044"/>
    </source>
</evidence>
<evidence type="ECO:0000313" key="9">
    <source>
        <dbReference type="Proteomes" id="UP001194696"/>
    </source>
</evidence>
<dbReference type="InterPro" id="IPR000453">
    <property type="entry name" value="Chorismate_synth"/>
</dbReference>
<keyword evidence="9" id="KW-1185">Reference proteome</keyword>
<dbReference type="Pfam" id="PF01264">
    <property type="entry name" value="Chorismate_synt"/>
    <property type="match status" value="1"/>
</dbReference>
<comment type="pathway">
    <text evidence="1">Metabolic intermediate biosynthesis; chorismate biosynthesis; chorismate from D-erythrose 4-phosphate and phosphoenolpyruvate: step 7/7.</text>
</comment>
<dbReference type="EC" id="4.2.3.5" evidence="3"/>
<evidence type="ECO:0000256" key="5">
    <source>
        <dbReference type="ARBA" id="ARBA00023141"/>
    </source>
</evidence>
<accession>A0ABQ7JHM4</accession>
<proteinExistence type="inferred from homology"/>
<dbReference type="PANTHER" id="PTHR21085:SF0">
    <property type="entry name" value="CHORISMATE SYNTHASE"/>
    <property type="match status" value="1"/>
</dbReference>
<feature type="region of interest" description="Disordered" evidence="7">
    <location>
        <begin position="39"/>
        <end position="60"/>
    </location>
</feature>